<feature type="non-terminal residue" evidence="7">
    <location>
        <position position="1"/>
    </location>
</feature>
<feature type="region of interest" description="Disordered" evidence="6">
    <location>
        <begin position="563"/>
        <end position="619"/>
    </location>
</feature>
<dbReference type="GO" id="GO:0000981">
    <property type="term" value="F:DNA-binding transcription factor activity, RNA polymerase II-specific"/>
    <property type="evidence" value="ECO:0007669"/>
    <property type="project" value="TreeGrafter"/>
</dbReference>
<feature type="compositionally biased region" description="Polar residues" evidence="6">
    <location>
        <begin position="566"/>
        <end position="606"/>
    </location>
</feature>
<dbReference type="GO" id="GO:0000976">
    <property type="term" value="F:transcription cis-regulatory region binding"/>
    <property type="evidence" value="ECO:0007669"/>
    <property type="project" value="TreeGrafter"/>
</dbReference>
<evidence type="ECO:0000313" key="8">
    <source>
        <dbReference type="Proteomes" id="UP000258309"/>
    </source>
</evidence>
<keyword evidence="8" id="KW-1185">Reference proteome</keyword>
<dbReference type="AlphaFoldDB" id="A0A3E2HQ74"/>
<keyword evidence="3" id="KW-0238">DNA-binding</keyword>
<protein>
    <recommendedName>
        <fullName evidence="9">Transcription factor domain-containing protein</fullName>
    </recommendedName>
</protein>
<evidence type="ECO:0000256" key="1">
    <source>
        <dbReference type="ARBA" id="ARBA00004123"/>
    </source>
</evidence>
<dbReference type="PANTHER" id="PTHR31845:SF10">
    <property type="entry name" value="ZN(II)2CYS6 TRANSCRIPTION FACTOR (EUROFUNG)"/>
    <property type="match status" value="1"/>
</dbReference>
<comment type="subcellular location">
    <subcellularLocation>
        <location evidence="1">Nucleus</location>
    </subcellularLocation>
</comment>
<dbReference type="InterPro" id="IPR051089">
    <property type="entry name" value="prtT"/>
</dbReference>
<keyword evidence="5" id="KW-0539">Nucleus</keyword>
<dbReference type="PANTHER" id="PTHR31845">
    <property type="entry name" value="FINGER DOMAIN PROTEIN, PUTATIVE-RELATED"/>
    <property type="match status" value="1"/>
</dbReference>
<feature type="non-terminal residue" evidence="7">
    <location>
        <position position="669"/>
    </location>
</feature>
<comment type="caution">
    <text evidence="7">The sequence shown here is derived from an EMBL/GenBank/DDBJ whole genome shotgun (WGS) entry which is preliminary data.</text>
</comment>
<name>A0A3E2HQ74_SCYLI</name>
<dbReference type="EMBL" id="NCSJ02000007">
    <property type="protein sequence ID" value="RFU35506.1"/>
    <property type="molecule type" value="Genomic_DNA"/>
</dbReference>
<evidence type="ECO:0000313" key="7">
    <source>
        <dbReference type="EMBL" id="RFU35506.1"/>
    </source>
</evidence>
<evidence type="ECO:0000256" key="6">
    <source>
        <dbReference type="SAM" id="MobiDB-lite"/>
    </source>
</evidence>
<evidence type="ECO:0008006" key="9">
    <source>
        <dbReference type="Google" id="ProtNLM"/>
    </source>
</evidence>
<proteinExistence type="predicted"/>
<accession>A0A3E2HQ74</accession>
<evidence type="ECO:0000256" key="4">
    <source>
        <dbReference type="ARBA" id="ARBA00023163"/>
    </source>
</evidence>
<evidence type="ECO:0000256" key="3">
    <source>
        <dbReference type="ARBA" id="ARBA00023125"/>
    </source>
</evidence>
<gene>
    <name evidence="7" type="ORF">B7463_g797</name>
</gene>
<keyword evidence="4" id="KW-0804">Transcription</keyword>
<dbReference type="STRING" id="5539.A0A3E2HQ74"/>
<dbReference type="OrthoDB" id="5226580at2759"/>
<evidence type="ECO:0000256" key="5">
    <source>
        <dbReference type="ARBA" id="ARBA00023242"/>
    </source>
</evidence>
<dbReference type="GO" id="GO:0005634">
    <property type="term" value="C:nucleus"/>
    <property type="evidence" value="ECO:0007669"/>
    <property type="project" value="UniProtKB-SubCell"/>
</dbReference>
<dbReference type="OMA" id="MCHELRL"/>
<organism evidence="7 8">
    <name type="scientific">Scytalidium lignicola</name>
    <name type="common">Hyphomycete</name>
    <dbReference type="NCBI Taxonomy" id="5539"/>
    <lineage>
        <taxon>Eukaryota</taxon>
        <taxon>Fungi</taxon>
        <taxon>Dikarya</taxon>
        <taxon>Ascomycota</taxon>
        <taxon>Pezizomycotina</taxon>
        <taxon>Leotiomycetes</taxon>
        <taxon>Leotiomycetes incertae sedis</taxon>
        <taxon>Scytalidium</taxon>
    </lineage>
</organism>
<sequence length="669" mass="76546">MCRRCQRLRKDCVYLNISEARRKPKDNTRFQKLEERLEELVSQISNINNSQTQPSTPTTSAAQTTPFGKPFSTALRYDGPLPLSGSGSTSNSASHVPSWSEAAPIPSLLHGDNEWDVVDRGLLTQDCARTLFDTFRYSYMNYFPFVILPPETTVESLRREKPFLFLSIMAVAVCGNFPLQRILGKEIQKQIATRIVMRNEKTMDILQGLLVHIAYYHYFFSKENQQIYLMVQLSLTLIYELGLHHPARTKRFEEAPTEWGKMGSAERYGERTAQEIRTFLGIFVLSDDIAKLYRKQNMVCDQEFVLQCCQQLVKMNERPTDRWIQRYVQLNMLSQKISDTFSYYNPKNSKIIGEASICTMVDTFKRDLEYLKQGIRADALEQEASLLREVQFLDIWIHEVAFHDILWESPNSDTSTAANPIPSARVDMLWHCLTAAKVCATNFLDIPRVQIFQLPFHALSKICYVVIIFCKIVFFHVEKDFTINETDVNSNPSILSPSKIRSDASWDAVLATSEGEIYHIGSALQEKFAALVPNTGSNNGERDAMWHFAFFMKRIMAGYERRMKKSNNSPAQSERQQLGTGDSGHNNNRNTSKSSIQEPPSITAYTHTPEDKTIDYTNRAPFDPHMMDMGASTLPFDIIGSNVPLPEWVQNMAWEPLIDDIMTMPVSSW</sequence>
<keyword evidence="2" id="KW-0805">Transcription regulation</keyword>
<evidence type="ECO:0000256" key="2">
    <source>
        <dbReference type="ARBA" id="ARBA00023015"/>
    </source>
</evidence>
<dbReference type="Proteomes" id="UP000258309">
    <property type="component" value="Unassembled WGS sequence"/>
</dbReference>
<reference evidence="7 8" key="1">
    <citation type="submission" date="2018-05" db="EMBL/GenBank/DDBJ databases">
        <title>Draft genome sequence of Scytalidium lignicola DSM 105466, a ubiquitous saprotrophic fungus.</title>
        <authorList>
            <person name="Buettner E."/>
            <person name="Gebauer A.M."/>
            <person name="Hofrichter M."/>
            <person name="Liers C."/>
            <person name="Kellner H."/>
        </authorList>
    </citation>
    <scope>NUCLEOTIDE SEQUENCE [LARGE SCALE GENOMIC DNA]</scope>
    <source>
        <strain evidence="7 8">DSM 105466</strain>
    </source>
</reference>